<evidence type="ECO:0000256" key="8">
    <source>
        <dbReference type="SAM" id="MobiDB-lite"/>
    </source>
</evidence>
<feature type="compositionally biased region" description="Polar residues" evidence="8">
    <location>
        <begin position="129"/>
        <end position="139"/>
    </location>
</feature>
<dbReference type="SUPFAM" id="SSF54001">
    <property type="entry name" value="Cysteine proteinases"/>
    <property type="match status" value="1"/>
</dbReference>
<dbReference type="STRING" id="1314790.A0A1Y1XQE5"/>
<evidence type="ECO:0000313" key="11">
    <source>
        <dbReference type="EMBL" id="ORX87736.1"/>
    </source>
</evidence>
<dbReference type="GO" id="GO:0006508">
    <property type="term" value="P:proteolysis"/>
    <property type="evidence" value="ECO:0007669"/>
    <property type="project" value="UniProtKB-KW"/>
</dbReference>
<dbReference type="CDD" id="cd02674">
    <property type="entry name" value="Peptidase_C19R"/>
    <property type="match status" value="1"/>
</dbReference>
<keyword evidence="12" id="KW-1185">Reference proteome</keyword>
<dbReference type="InterPro" id="IPR036873">
    <property type="entry name" value="Rhodanese-like_dom_sf"/>
</dbReference>
<dbReference type="Pfam" id="PF08969">
    <property type="entry name" value="USP8_dimer"/>
    <property type="match status" value="1"/>
</dbReference>
<dbReference type="PANTHER" id="PTHR21646:SF95">
    <property type="entry name" value="UBIQUITIN CARBOXYL-TERMINAL HYDROLASE 4-RELATED"/>
    <property type="match status" value="1"/>
</dbReference>
<dbReference type="InterPro" id="IPR001763">
    <property type="entry name" value="Rhodanese-like_dom"/>
</dbReference>
<dbReference type="AlphaFoldDB" id="A0A1Y1XQE5"/>
<dbReference type="EMBL" id="MCFE01000548">
    <property type="protein sequence ID" value="ORX87736.1"/>
    <property type="molecule type" value="Genomic_DNA"/>
</dbReference>
<proteinExistence type="inferred from homology"/>
<dbReference type="InterPro" id="IPR028889">
    <property type="entry name" value="USP"/>
</dbReference>
<dbReference type="InterPro" id="IPR050185">
    <property type="entry name" value="Ub_carboxyl-term_hydrolase"/>
</dbReference>
<evidence type="ECO:0000256" key="1">
    <source>
        <dbReference type="ARBA" id="ARBA00000707"/>
    </source>
</evidence>
<dbReference type="Pfam" id="PF00443">
    <property type="entry name" value="UCH"/>
    <property type="match status" value="1"/>
</dbReference>
<feature type="domain" description="USP" evidence="10">
    <location>
        <begin position="533"/>
        <end position="871"/>
    </location>
</feature>
<reference evidence="11 12" key="1">
    <citation type="submission" date="2016-07" db="EMBL/GenBank/DDBJ databases">
        <title>Pervasive Adenine N6-methylation of Active Genes in Fungi.</title>
        <authorList>
            <consortium name="DOE Joint Genome Institute"/>
            <person name="Mondo S.J."/>
            <person name="Dannebaum R.O."/>
            <person name="Kuo R.C."/>
            <person name="Labutti K."/>
            <person name="Haridas S."/>
            <person name="Kuo A."/>
            <person name="Salamov A."/>
            <person name="Ahrendt S.R."/>
            <person name="Lipzen A."/>
            <person name="Sullivan W."/>
            <person name="Andreopoulos W.B."/>
            <person name="Clum A."/>
            <person name="Lindquist E."/>
            <person name="Daum C."/>
            <person name="Ramamoorthy G.K."/>
            <person name="Gryganskyi A."/>
            <person name="Culley D."/>
            <person name="Magnuson J.K."/>
            <person name="James T.Y."/>
            <person name="O'Malley M.A."/>
            <person name="Stajich J.E."/>
            <person name="Spatafora J.W."/>
            <person name="Visel A."/>
            <person name="Grigoriev I.V."/>
        </authorList>
    </citation>
    <scope>NUCLEOTIDE SEQUENCE [LARGE SCALE GENOMIC DNA]</scope>
    <source>
        <strain evidence="11 12">CBS 931.73</strain>
    </source>
</reference>
<sequence>MSTAISAHSKAYIAELRKKSTIQFDSKYPLKSWIVSANKLYDQAKLAHDADDLEAAYIYFLKSTSIVIDYIPKHKEFSKFAKSEAYIQLKKKIFEAIPVFESVKTKLENSLTIKPATIKKVGLQNPRSSVSETNVISGHNSHDKDSPISLSHIQPPQSLCGSGRPVNDIQGNLIGPMDKGVPPSRNSKSFSAPNPTTITPDVLHKYLTKKDGVPSLLILDVRPKAEYMKAHIRGKYIVNIEPFTLREGITSSKIETALVLSSQSEQDLFQDRDKFDLVVIYDQSSRALDQRALLHNGNVLENPLQKLVHALYDFDFTKRTKIRPILLVGGFDAWWDAFGPSGCITHTPQTVKKSRTGSISNDRQINTRLLGSTAIVPRPVIARNVIDYFQIRASSAPQSMVSYDSSRTVNGGFGSTFGYIQPSSDIQQVTAGSSTALDIYQPQKPSEPVGMQVQDGASGTKRRNTFLDNPYYGFTTTGNEFGSPPDPRKLLPEAPVPSVMTPLIPQQVSEMRLDLPVFQSSVKELGSVRIGTTGLKNLGNTCFMNSIIQCLSGTIPLARYFLDGSYKRHINKTNFLGTGGVLAEAFGNLIRVMWSEQYNFVSPVTFREAIGRFAVQFRGNEQQDAQEFLAFLLDGLHEDLNLIVTKPATSDEDDDEYLERLPEEEASALAWEKYLLRNSSIIVGLFQGQFRSRLQCTHCQHTSTTYNAFMYLSLPIPKNADTVTLHQCLDEFVREEILDGDDAWFCSKCKEHRKATKRLTIAKLPDVLLIHIKRFSFNGPFRDKLNNMVTYPLRNLDLSQYLLPSASRSSSRYDLYGVSNHTGGLNGGHYTAHIKNGYRNQWQYFDDSRVSACDESKVKSKSAYILFYVRNAVN</sequence>
<dbReference type="Proteomes" id="UP000193498">
    <property type="component" value="Unassembled WGS sequence"/>
</dbReference>
<dbReference type="GO" id="GO:0016579">
    <property type="term" value="P:protein deubiquitination"/>
    <property type="evidence" value="ECO:0007669"/>
    <property type="project" value="InterPro"/>
</dbReference>
<dbReference type="InParanoid" id="A0A1Y1XQE5"/>
<keyword evidence="3 7" id="KW-0645">Protease</keyword>
<keyword evidence="5 7" id="KW-0378">Hydrolase</keyword>
<evidence type="ECO:0000256" key="4">
    <source>
        <dbReference type="ARBA" id="ARBA00022786"/>
    </source>
</evidence>
<dbReference type="Gene3D" id="3.90.70.10">
    <property type="entry name" value="Cysteine proteinases"/>
    <property type="match status" value="1"/>
</dbReference>
<dbReference type="SUPFAM" id="SSF52821">
    <property type="entry name" value="Rhodanese/Cell cycle control phosphatase"/>
    <property type="match status" value="1"/>
</dbReference>
<dbReference type="SMART" id="SM00450">
    <property type="entry name" value="RHOD"/>
    <property type="match status" value="1"/>
</dbReference>
<evidence type="ECO:0000259" key="9">
    <source>
        <dbReference type="PROSITE" id="PS50206"/>
    </source>
</evidence>
<comment type="similarity">
    <text evidence="2 7">Belongs to the peptidase C19 family.</text>
</comment>
<organism evidence="11 12">
    <name type="scientific">Basidiobolus meristosporus CBS 931.73</name>
    <dbReference type="NCBI Taxonomy" id="1314790"/>
    <lineage>
        <taxon>Eukaryota</taxon>
        <taxon>Fungi</taxon>
        <taxon>Fungi incertae sedis</taxon>
        <taxon>Zoopagomycota</taxon>
        <taxon>Entomophthoromycotina</taxon>
        <taxon>Basidiobolomycetes</taxon>
        <taxon>Basidiobolales</taxon>
        <taxon>Basidiobolaceae</taxon>
        <taxon>Basidiobolus</taxon>
    </lineage>
</organism>
<dbReference type="InterPro" id="IPR001394">
    <property type="entry name" value="Peptidase_C19_UCH"/>
</dbReference>
<dbReference type="InterPro" id="IPR015063">
    <property type="entry name" value="USP8_dimer"/>
</dbReference>
<dbReference type="InterPro" id="IPR018200">
    <property type="entry name" value="USP_CS"/>
</dbReference>
<accession>A0A1Y1XQE5</accession>
<protein>
    <recommendedName>
        <fullName evidence="7">Ubiquitin carboxyl-terminal hydrolase</fullName>
        <ecNumber evidence="7">3.4.19.12</ecNumber>
    </recommendedName>
</protein>
<dbReference type="PROSITE" id="PS00973">
    <property type="entry name" value="USP_2"/>
    <property type="match status" value="1"/>
</dbReference>
<evidence type="ECO:0000313" key="12">
    <source>
        <dbReference type="Proteomes" id="UP000193498"/>
    </source>
</evidence>
<dbReference type="EC" id="3.4.19.12" evidence="7"/>
<gene>
    <name evidence="11" type="ORF">K493DRAFT_306843</name>
</gene>
<dbReference type="PANTHER" id="PTHR21646">
    <property type="entry name" value="UBIQUITIN CARBOXYL-TERMINAL HYDROLASE"/>
    <property type="match status" value="1"/>
</dbReference>
<dbReference type="PROSITE" id="PS50206">
    <property type="entry name" value="RHODANESE_3"/>
    <property type="match status" value="1"/>
</dbReference>
<keyword evidence="6 7" id="KW-0788">Thiol protease</keyword>
<dbReference type="OrthoDB" id="292964at2759"/>
<feature type="region of interest" description="Disordered" evidence="8">
    <location>
        <begin position="442"/>
        <end position="462"/>
    </location>
</feature>
<evidence type="ECO:0000256" key="6">
    <source>
        <dbReference type="ARBA" id="ARBA00022807"/>
    </source>
</evidence>
<evidence type="ECO:0000256" key="7">
    <source>
        <dbReference type="RuleBase" id="RU366025"/>
    </source>
</evidence>
<feature type="domain" description="Rhodanese" evidence="9">
    <location>
        <begin position="212"/>
        <end position="343"/>
    </location>
</feature>
<evidence type="ECO:0000256" key="3">
    <source>
        <dbReference type="ARBA" id="ARBA00022670"/>
    </source>
</evidence>
<evidence type="ECO:0000259" key="10">
    <source>
        <dbReference type="PROSITE" id="PS50235"/>
    </source>
</evidence>
<comment type="catalytic activity">
    <reaction evidence="1 7">
        <text>Thiol-dependent hydrolysis of ester, thioester, amide, peptide and isopeptide bonds formed by the C-terminal Gly of ubiquitin (a 76-residue protein attached to proteins as an intracellular targeting signal).</text>
        <dbReference type="EC" id="3.4.19.12"/>
    </reaction>
</comment>
<evidence type="ECO:0000256" key="2">
    <source>
        <dbReference type="ARBA" id="ARBA00009085"/>
    </source>
</evidence>
<dbReference type="Pfam" id="PF00581">
    <property type="entry name" value="Rhodanese"/>
    <property type="match status" value="1"/>
</dbReference>
<name>A0A1Y1XQE5_9FUNG</name>
<evidence type="ECO:0000256" key="5">
    <source>
        <dbReference type="ARBA" id="ARBA00022801"/>
    </source>
</evidence>
<dbReference type="InterPro" id="IPR038765">
    <property type="entry name" value="Papain-like_cys_pep_sf"/>
</dbReference>
<feature type="region of interest" description="Disordered" evidence="8">
    <location>
        <begin position="129"/>
        <end position="154"/>
    </location>
</feature>
<dbReference type="Gene3D" id="1.20.58.80">
    <property type="entry name" value="Phosphotransferase system, lactose/cellobiose-type IIA subunit"/>
    <property type="match status" value="1"/>
</dbReference>
<dbReference type="GO" id="GO:0004843">
    <property type="term" value="F:cysteine-type deubiquitinase activity"/>
    <property type="evidence" value="ECO:0007669"/>
    <property type="project" value="UniProtKB-UniRule"/>
</dbReference>
<dbReference type="Gene3D" id="3.40.250.10">
    <property type="entry name" value="Rhodanese-like domain"/>
    <property type="match status" value="1"/>
</dbReference>
<keyword evidence="4 7" id="KW-0833">Ubl conjugation pathway</keyword>
<comment type="caution">
    <text evidence="11">The sequence shown here is derived from an EMBL/GenBank/DDBJ whole genome shotgun (WGS) entry which is preliminary data.</text>
</comment>
<dbReference type="PROSITE" id="PS50235">
    <property type="entry name" value="USP_3"/>
    <property type="match status" value="1"/>
</dbReference>
<dbReference type="SUPFAM" id="SSF140856">
    <property type="entry name" value="USP8 N-terminal domain-like"/>
    <property type="match status" value="1"/>
</dbReference>
<dbReference type="PROSITE" id="PS00972">
    <property type="entry name" value="USP_1"/>
    <property type="match status" value="1"/>
</dbReference>